<feature type="transmembrane region" description="Helical" evidence="6">
    <location>
        <begin position="419"/>
        <end position="441"/>
    </location>
</feature>
<dbReference type="InterPro" id="IPR005495">
    <property type="entry name" value="LptG/LptF_permease"/>
</dbReference>
<dbReference type="PANTHER" id="PTHR33529:SF6">
    <property type="entry name" value="YJGP_YJGQ FAMILY PERMEASE"/>
    <property type="match status" value="1"/>
</dbReference>
<protein>
    <submittedName>
        <fullName evidence="7">YjgP/YjgQ family permease</fullName>
    </submittedName>
</protein>
<evidence type="ECO:0000313" key="7">
    <source>
        <dbReference type="EMBL" id="NOT33934.1"/>
    </source>
</evidence>
<accession>A0A849SMV0</accession>
<reference evidence="7 8" key="1">
    <citation type="submission" date="2020-04" db="EMBL/GenBank/DDBJ databases">
        <title>Metagenomic profiling of ammonia- and methane-oxidizing microorganisms in a Dutch drinking water treatment plant.</title>
        <authorList>
            <person name="Poghosyan L."/>
            <person name="Leucker S."/>
        </authorList>
    </citation>
    <scope>NUCLEOTIDE SEQUENCE [LARGE SCALE GENOMIC DNA]</scope>
    <source>
        <strain evidence="7">S-RSF-IL-03</strain>
    </source>
</reference>
<proteinExistence type="predicted"/>
<feature type="transmembrane region" description="Helical" evidence="6">
    <location>
        <begin position="12"/>
        <end position="33"/>
    </location>
</feature>
<evidence type="ECO:0000256" key="4">
    <source>
        <dbReference type="ARBA" id="ARBA00022989"/>
    </source>
</evidence>
<dbReference type="EMBL" id="JABFRW010000080">
    <property type="protein sequence ID" value="NOT33934.1"/>
    <property type="molecule type" value="Genomic_DNA"/>
</dbReference>
<dbReference type="Proteomes" id="UP000580839">
    <property type="component" value="Unassembled WGS sequence"/>
</dbReference>
<keyword evidence="5 6" id="KW-0472">Membrane</keyword>
<keyword evidence="3 6" id="KW-0812">Transmembrane</keyword>
<evidence type="ECO:0000256" key="5">
    <source>
        <dbReference type="ARBA" id="ARBA00023136"/>
    </source>
</evidence>
<sequence length="462" mass="51673">MRLLRSYILRLHLVPFLLGFGVITFILVMDTVFDHLDLIVNRGVPVVTVVELFLLSLGFVIALSVPCAVLVSALMTFGRLSQDNEITALRASGVHLFSVMIGPLIASAVLAMTLVGFNHFVLPETNHSFATLMLDIFRMRPTVRLQEGVFIRDFPGYDLLVRSVNGRTNELRGVIIYQREPGTPPKTILAEKGRLSYTPDGATVMLELEDGEIHDVPSEAGDASRYRRLRFKRHVINIMGAGGLLERSVREVRGNREMNAFMLLAQRDTTARQLREATANRRHRLEALGASSPLLRAFDQSQSRAGPGVGSLFARVMFGADPTRRLTKDRPDLRGELDLWQVERGAHLKRIANLSVEFHKKLALPFACVVFVLIGAPIGMRVRRTGPAVAFLSVVFFLFYWLCLIGGEELANRLWITPWLAMWLPNAILGLLGLRWTLAACEVRLPWHRRTRSSPAARPALA</sequence>
<organism evidence="7 8">
    <name type="scientific">Eiseniibacteriota bacterium</name>
    <dbReference type="NCBI Taxonomy" id="2212470"/>
    <lineage>
        <taxon>Bacteria</taxon>
        <taxon>Candidatus Eiseniibacteriota</taxon>
    </lineage>
</organism>
<dbReference type="AlphaFoldDB" id="A0A849SMV0"/>
<dbReference type="Pfam" id="PF03739">
    <property type="entry name" value="LptF_LptG"/>
    <property type="match status" value="1"/>
</dbReference>
<evidence type="ECO:0000256" key="2">
    <source>
        <dbReference type="ARBA" id="ARBA00022475"/>
    </source>
</evidence>
<keyword evidence="2" id="KW-1003">Cell membrane</keyword>
<comment type="subcellular location">
    <subcellularLocation>
        <location evidence="1">Cell membrane</location>
        <topology evidence="1">Multi-pass membrane protein</topology>
    </subcellularLocation>
</comment>
<feature type="transmembrane region" description="Helical" evidence="6">
    <location>
        <begin position="53"/>
        <end position="75"/>
    </location>
</feature>
<gene>
    <name evidence="7" type="ORF">HOP12_07165</name>
</gene>
<dbReference type="GO" id="GO:0015920">
    <property type="term" value="P:lipopolysaccharide transport"/>
    <property type="evidence" value="ECO:0007669"/>
    <property type="project" value="TreeGrafter"/>
</dbReference>
<evidence type="ECO:0000256" key="3">
    <source>
        <dbReference type="ARBA" id="ARBA00022692"/>
    </source>
</evidence>
<dbReference type="PANTHER" id="PTHR33529">
    <property type="entry name" value="SLR0882 PROTEIN-RELATED"/>
    <property type="match status" value="1"/>
</dbReference>
<evidence type="ECO:0000256" key="1">
    <source>
        <dbReference type="ARBA" id="ARBA00004651"/>
    </source>
</evidence>
<keyword evidence="4 6" id="KW-1133">Transmembrane helix</keyword>
<feature type="transmembrane region" description="Helical" evidence="6">
    <location>
        <begin position="387"/>
        <end position="407"/>
    </location>
</feature>
<name>A0A849SMV0_UNCEI</name>
<comment type="caution">
    <text evidence="7">The sequence shown here is derived from an EMBL/GenBank/DDBJ whole genome shotgun (WGS) entry which is preliminary data.</text>
</comment>
<evidence type="ECO:0000256" key="6">
    <source>
        <dbReference type="SAM" id="Phobius"/>
    </source>
</evidence>
<feature type="transmembrane region" description="Helical" evidence="6">
    <location>
        <begin position="362"/>
        <end position="380"/>
    </location>
</feature>
<feature type="transmembrane region" description="Helical" evidence="6">
    <location>
        <begin position="96"/>
        <end position="117"/>
    </location>
</feature>
<evidence type="ECO:0000313" key="8">
    <source>
        <dbReference type="Proteomes" id="UP000580839"/>
    </source>
</evidence>
<dbReference type="GO" id="GO:0043190">
    <property type="term" value="C:ATP-binding cassette (ABC) transporter complex"/>
    <property type="evidence" value="ECO:0007669"/>
    <property type="project" value="TreeGrafter"/>
</dbReference>